<keyword evidence="2" id="KW-1185">Reference proteome</keyword>
<accession>A2DCP0</accession>
<gene>
    <name evidence="1" type="ORF">TVAG_250370</name>
</gene>
<dbReference type="EMBL" id="DS113187">
    <property type="protein sequence ID" value="EAY21977.1"/>
    <property type="molecule type" value="Genomic_DNA"/>
</dbReference>
<evidence type="ECO:0000313" key="2">
    <source>
        <dbReference type="Proteomes" id="UP000001542"/>
    </source>
</evidence>
<protein>
    <submittedName>
        <fullName evidence="1">Uncharacterized protein</fullName>
    </submittedName>
</protein>
<dbReference type="AlphaFoldDB" id="A2DCP0"/>
<dbReference type="InParanoid" id="A2DCP0"/>
<reference evidence="1" key="1">
    <citation type="submission" date="2006-10" db="EMBL/GenBank/DDBJ databases">
        <authorList>
            <person name="Amadeo P."/>
            <person name="Zhao Q."/>
            <person name="Wortman J."/>
            <person name="Fraser-Liggett C."/>
            <person name="Carlton J."/>
        </authorList>
    </citation>
    <scope>NUCLEOTIDE SEQUENCE</scope>
    <source>
        <strain evidence="1">G3</strain>
    </source>
</reference>
<dbReference type="VEuPathDB" id="TrichDB:TVAGG3_0955670"/>
<evidence type="ECO:0000313" key="1">
    <source>
        <dbReference type="EMBL" id="EAY21977.1"/>
    </source>
</evidence>
<dbReference type="KEGG" id="tva:5467529"/>
<organism evidence="1 2">
    <name type="scientific">Trichomonas vaginalis (strain ATCC PRA-98 / G3)</name>
    <dbReference type="NCBI Taxonomy" id="412133"/>
    <lineage>
        <taxon>Eukaryota</taxon>
        <taxon>Metamonada</taxon>
        <taxon>Parabasalia</taxon>
        <taxon>Trichomonadida</taxon>
        <taxon>Trichomonadidae</taxon>
        <taxon>Trichomonas</taxon>
    </lineage>
</organism>
<proteinExistence type="predicted"/>
<name>A2DCP0_TRIV3</name>
<sequence length="106" mass="13300">MKNIEQLNELKEQFKEFFVLRDMVDHINDHTIEEILDYNRKNFTSNRTIVTMIDNYCMINSIHTRKYWELLTKAYDEKPFLFDHHFLRRISLRELFKRKYFPNMEF</sequence>
<dbReference type="VEuPathDB" id="TrichDB:TVAG_250370"/>
<dbReference type="RefSeq" id="XP_001582963.1">
    <property type="nucleotide sequence ID" value="XM_001582913.1"/>
</dbReference>
<dbReference type="Proteomes" id="UP000001542">
    <property type="component" value="Unassembled WGS sequence"/>
</dbReference>
<reference evidence="1" key="2">
    <citation type="journal article" date="2007" name="Science">
        <title>Draft genome sequence of the sexually transmitted pathogen Trichomonas vaginalis.</title>
        <authorList>
            <person name="Carlton J.M."/>
            <person name="Hirt R.P."/>
            <person name="Silva J.C."/>
            <person name="Delcher A.L."/>
            <person name="Schatz M."/>
            <person name="Zhao Q."/>
            <person name="Wortman J.R."/>
            <person name="Bidwell S.L."/>
            <person name="Alsmark U.C.M."/>
            <person name="Besteiro S."/>
            <person name="Sicheritz-Ponten T."/>
            <person name="Noel C.J."/>
            <person name="Dacks J.B."/>
            <person name="Foster P.G."/>
            <person name="Simillion C."/>
            <person name="Van de Peer Y."/>
            <person name="Miranda-Saavedra D."/>
            <person name="Barton G.J."/>
            <person name="Westrop G.D."/>
            <person name="Mueller S."/>
            <person name="Dessi D."/>
            <person name="Fiori P.L."/>
            <person name="Ren Q."/>
            <person name="Paulsen I."/>
            <person name="Zhang H."/>
            <person name="Bastida-Corcuera F.D."/>
            <person name="Simoes-Barbosa A."/>
            <person name="Brown M.T."/>
            <person name="Hayes R.D."/>
            <person name="Mukherjee M."/>
            <person name="Okumura C.Y."/>
            <person name="Schneider R."/>
            <person name="Smith A.J."/>
            <person name="Vanacova S."/>
            <person name="Villalvazo M."/>
            <person name="Haas B.J."/>
            <person name="Pertea M."/>
            <person name="Feldblyum T.V."/>
            <person name="Utterback T.R."/>
            <person name="Shu C.L."/>
            <person name="Osoegawa K."/>
            <person name="de Jong P.J."/>
            <person name="Hrdy I."/>
            <person name="Horvathova L."/>
            <person name="Zubacova Z."/>
            <person name="Dolezal P."/>
            <person name="Malik S.B."/>
            <person name="Logsdon J.M. Jr."/>
            <person name="Henze K."/>
            <person name="Gupta A."/>
            <person name="Wang C.C."/>
            <person name="Dunne R.L."/>
            <person name="Upcroft J.A."/>
            <person name="Upcroft P."/>
            <person name="White O."/>
            <person name="Salzberg S.L."/>
            <person name="Tang P."/>
            <person name="Chiu C.-H."/>
            <person name="Lee Y.-S."/>
            <person name="Embley T.M."/>
            <person name="Coombs G.H."/>
            <person name="Mottram J.C."/>
            <person name="Tachezy J."/>
            <person name="Fraser-Liggett C.M."/>
            <person name="Johnson P.J."/>
        </authorList>
    </citation>
    <scope>NUCLEOTIDE SEQUENCE [LARGE SCALE GENOMIC DNA]</scope>
    <source>
        <strain evidence="1">G3</strain>
    </source>
</reference>